<evidence type="ECO:0000259" key="2">
    <source>
        <dbReference type="Pfam" id="PF26366"/>
    </source>
</evidence>
<dbReference type="Pfam" id="PF26366">
    <property type="entry name" value="DUF8094"/>
    <property type="match status" value="1"/>
</dbReference>
<dbReference type="Proteomes" id="UP001167160">
    <property type="component" value="Unassembled WGS sequence"/>
</dbReference>
<name>A0ABT0XA07_9ACTN</name>
<organism evidence="3 4">
    <name type="scientific">Streptomyces meridianus</name>
    <dbReference type="NCBI Taxonomy" id="2938945"/>
    <lineage>
        <taxon>Bacteria</taxon>
        <taxon>Bacillati</taxon>
        <taxon>Actinomycetota</taxon>
        <taxon>Actinomycetes</taxon>
        <taxon>Kitasatosporales</taxon>
        <taxon>Streptomycetaceae</taxon>
        <taxon>Streptomyces</taxon>
    </lineage>
</organism>
<evidence type="ECO:0000313" key="4">
    <source>
        <dbReference type="Proteomes" id="UP001167160"/>
    </source>
</evidence>
<evidence type="ECO:0000313" key="3">
    <source>
        <dbReference type="EMBL" id="MCM2579351.1"/>
    </source>
</evidence>
<dbReference type="EMBL" id="JAMQGM010000039">
    <property type="protein sequence ID" value="MCM2579351.1"/>
    <property type="molecule type" value="Genomic_DNA"/>
</dbReference>
<comment type="caution">
    <text evidence="3">The sequence shown here is derived from an EMBL/GenBank/DDBJ whole genome shotgun (WGS) entry which is preliminary data.</text>
</comment>
<accession>A0ABT0XA07</accession>
<feature type="domain" description="DUF8094" evidence="2">
    <location>
        <begin position="10"/>
        <end position="297"/>
    </location>
</feature>
<gene>
    <name evidence="3" type="ORF">M1E25_18705</name>
</gene>
<keyword evidence="4" id="KW-1185">Reference proteome</keyword>
<proteinExistence type="predicted"/>
<evidence type="ECO:0000256" key="1">
    <source>
        <dbReference type="SAM" id="MobiDB-lite"/>
    </source>
</evidence>
<reference evidence="3" key="1">
    <citation type="journal article" date="2023" name="Int. J. Syst. Evol. Microbiol.">
        <title>Streptomyces meridianus sp. nov. isolated from brackish water of the Tagus estuary in Alcochete, Portugal.</title>
        <authorList>
            <person name="Santos J.D.N."/>
            <person name="Klimek D."/>
            <person name="Calusinska M."/>
            <person name="Lobo Da Cunha A."/>
            <person name="Catita J."/>
            <person name="Goncalves H."/>
            <person name="Gonzalez I."/>
            <person name="Reyes F."/>
            <person name="Lage O.M."/>
        </authorList>
    </citation>
    <scope>NUCLEOTIDE SEQUENCE</scope>
    <source>
        <strain evidence="3">MTZ3.1</strain>
    </source>
</reference>
<feature type="region of interest" description="Disordered" evidence="1">
    <location>
        <begin position="176"/>
        <end position="206"/>
    </location>
</feature>
<feature type="compositionally biased region" description="Low complexity" evidence="1">
    <location>
        <begin position="176"/>
        <end position="187"/>
    </location>
</feature>
<protein>
    <recommendedName>
        <fullName evidence="2">DUF8094 domain-containing protein</fullName>
    </recommendedName>
</protein>
<dbReference type="InterPro" id="IPR058407">
    <property type="entry name" value="DUF8094"/>
</dbReference>
<sequence>MTVHGEREIVPAVRKAEAAKALKAYTAATNKANEALDPALDKDVETGALAAIDQAGLKARGKVSPEGNPKYTPLELTDVRYTIPKLAGWPRFFLADADSNRDDNRWLLVFTRAGVDQKWKAAYLSVVTEEEMPEFATDKDGYAEPVPDGDASGLAVAPDQLSRTYADFLDVSTDAGQGAGDAKAQDAPFAPGPATTQLRQQRKSQLRTPTYWTQYDDQPGRAPQYPPIALRTADGGALAFFATHHTQKRTVAQGSRIGRIGDPYIRALMKGEARRTLTLIKMSESAVRIPAKDSGSERIEFLHRLEGLTEARGG</sequence>